<gene>
    <name evidence="1" type="ORF">GSPATT00019608001</name>
</gene>
<accession>A0DS87</accession>
<dbReference type="EMBL" id="CT868552">
    <property type="protein sequence ID" value="CAK85904.1"/>
    <property type="molecule type" value="Genomic_DNA"/>
</dbReference>
<dbReference type="HOGENOM" id="CLU_1707700_0_0_1"/>
<dbReference type="KEGG" id="ptm:GSPATT00019608001"/>
<dbReference type="InParanoid" id="A0DS87"/>
<reference evidence="1 2" key="1">
    <citation type="journal article" date="2006" name="Nature">
        <title>Global trends of whole-genome duplications revealed by the ciliate Paramecium tetraurelia.</title>
        <authorList>
            <consortium name="Genoscope"/>
            <person name="Aury J.-M."/>
            <person name="Jaillon O."/>
            <person name="Duret L."/>
            <person name="Noel B."/>
            <person name="Jubin C."/>
            <person name="Porcel B.M."/>
            <person name="Segurens B."/>
            <person name="Daubin V."/>
            <person name="Anthouard V."/>
            <person name="Aiach N."/>
            <person name="Arnaiz O."/>
            <person name="Billaut A."/>
            <person name="Beisson J."/>
            <person name="Blanc I."/>
            <person name="Bouhouche K."/>
            <person name="Camara F."/>
            <person name="Duharcourt S."/>
            <person name="Guigo R."/>
            <person name="Gogendeau D."/>
            <person name="Katinka M."/>
            <person name="Keller A.-M."/>
            <person name="Kissmehl R."/>
            <person name="Klotz C."/>
            <person name="Koll F."/>
            <person name="Le Moue A."/>
            <person name="Lepere C."/>
            <person name="Malinsky S."/>
            <person name="Nowacki M."/>
            <person name="Nowak J.K."/>
            <person name="Plattner H."/>
            <person name="Poulain J."/>
            <person name="Ruiz F."/>
            <person name="Serrano V."/>
            <person name="Zagulski M."/>
            <person name="Dessen P."/>
            <person name="Betermier M."/>
            <person name="Weissenbach J."/>
            <person name="Scarpelli C."/>
            <person name="Schachter V."/>
            <person name="Sperling L."/>
            <person name="Meyer E."/>
            <person name="Cohen J."/>
            <person name="Wincker P."/>
        </authorList>
    </citation>
    <scope>NUCLEOTIDE SEQUENCE [LARGE SCALE GENOMIC DNA]</scope>
    <source>
        <strain evidence="1 2">Stock d4-2</strain>
    </source>
</reference>
<keyword evidence="2" id="KW-1185">Reference proteome</keyword>
<proteinExistence type="predicted"/>
<name>A0DS87_PARTE</name>
<protein>
    <submittedName>
        <fullName evidence="1">Uncharacterized protein</fullName>
    </submittedName>
</protein>
<dbReference type="RefSeq" id="XP_001453301.1">
    <property type="nucleotide sequence ID" value="XM_001453264.1"/>
</dbReference>
<evidence type="ECO:0000313" key="2">
    <source>
        <dbReference type="Proteomes" id="UP000000600"/>
    </source>
</evidence>
<sequence>MIEKQKFAALAQLLKRMFRQDLQSPILDIDQLIQEVSKIKQLLGNQPPMQIHDKPFKQTQFQVDLGKNFRCQDYGLQVISQLKKLLQDAAVEYKVSLVSDHLFFLIYLGKFEEAFETMLEFQELLGQCSEPEIPNIKEIIIDTNVLFLRLFQEV</sequence>
<evidence type="ECO:0000313" key="1">
    <source>
        <dbReference type="EMBL" id="CAK85904.1"/>
    </source>
</evidence>
<dbReference type="OrthoDB" id="10617900at2759"/>
<dbReference type="Proteomes" id="UP000000600">
    <property type="component" value="Unassembled WGS sequence"/>
</dbReference>
<dbReference type="AlphaFoldDB" id="A0DS87"/>
<dbReference type="GeneID" id="5039086"/>
<organism evidence="1 2">
    <name type="scientific">Paramecium tetraurelia</name>
    <dbReference type="NCBI Taxonomy" id="5888"/>
    <lineage>
        <taxon>Eukaryota</taxon>
        <taxon>Sar</taxon>
        <taxon>Alveolata</taxon>
        <taxon>Ciliophora</taxon>
        <taxon>Intramacronucleata</taxon>
        <taxon>Oligohymenophorea</taxon>
        <taxon>Peniculida</taxon>
        <taxon>Parameciidae</taxon>
        <taxon>Paramecium</taxon>
    </lineage>
</organism>